<sequence length="189" mass="20703">MPPPSLHTTIRPLRRGIAALMAAIYLLIGVGPLPSLALQPLYHAHDGQTACSGDCKRDGCSLQSQLNRTCCCWKKKQQESHPLGAATDKTDCCHTTLPAELVRTVLEETTAIQQEQRPEPETAETVLKCGCPCNGSSQSALLNSQNHEIMPFFHRVVIMPPEEPPYPRYPGNELYSLSSKPLVPPPKPV</sequence>
<evidence type="ECO:0000313" key="2">
    <source>
        <dbReference type="EMBL" id="SJZ89168.1"/>
    </source>
</evidence>
<dbReference type="EMBL" id="FUWR01000009">
    <property type="protein sequence ID" value="SJZ89168.1"/>
    <property type="molecule type" value="Genomic_DNA"/>
</dbReference>
<dbReference type="AlphaFoldDB" id="A0A1T4PED0"/>
<reference evidence="3" key="1">
    <citation type="submission" date="2017-02" db="EMBL/GenBank/DDBJ databases">
        <authorList>
            <person name="Varghese N."/>
            <person name="Submissions S."/>
        </authorList>
    </citation>
    <scope>NUCLEOTIDE SEQUENCE [LARGE SCALE GENOMIC DNA]</scope>
    <source>
        <strain evidence="3">ATCC BAA-34</strain>
    </source>
</reference>
<protein>
    <submittedName>
        <fullName evidence="2">Uncharacterized protein</fullName>
    </submittedName>
</protein>
<dbReference type="STRING" id="115783.SAMN02745119_01934"/>
<dbReference type="RefSeq" id="WP_078790220.1">
    <property type="nucleotide sequence ID" value="NZ_FUWR01000009.1"/>
</dbReference>
<keyword evidence="3" id="KW-1185">Reference proteome</keyword>
<feature type="region of interest" description="Disordered" evidence="1">
    <location>
        <begin position="164"/>
        <end position="189"/>
    </location>
</feature>
<dbReference type="Proteomes" id="UP000190102">
    <property type="component" value="Unassembled WGS sequence"/>
</dbReference>
<name>A0A1T4PED0_9BACT</name>
<evidence type="ECO:0000256" key="1">
    <source>
        <dbReference type="SAM" id="MobiDB-lite"/>
    </source>
</evidence>
<gene>
    <name evidence="2" type="ORF">SAMN02745119_01934</name>
</gene>
<accession>A0A1T4PED0</accession>
<proteinExistence type="predicted"/>
<evidence type="ECO:0000313" key="3">
    <source>
        <dbReference type="Proteomes" id="UP000190102"/>
    </source>
</evidence>
<organism evidence="2 3">
    <name type="scientific">Trichlorobacter thiogenes</name>
    <dbReference type="NCBI Taxonomy" id="115783"/>
    <lineage>
        <taxon>Bacteria</taxon>
        <taxon>Pseudomonadati</taxon>
        <taxon>Thermodesulfobacteriota</taxon>
        <taxon>Desulfuromonadia</taxon>
        <taxon>Geobacterales</taxon>
        <taxon>Geobacteraceae</taxon>
        <taxon>Trichlorobacter</taxon>
    </lineage>
</organism>
<dbReference type="OrthoDB" id="9838380at2"/>